<evidence type="ECO:0000313" key="2">
    <source>
        <dbReference type="EMBL" id="CUS15453.1"/>
    </source>
</evidence>
<feature type="compositionally biased region" description="Basic and acidic residues" evidence="1">
    <location>
        <begin position="36"/>
        <end position="75"/>
    </location>
</feature>
<keyword evidence="3" id="KW-1185">Reference proteome</keyword>
<proteinExistence type="predicted"/>
<evidence type="ECO:0000313" key="3">
    <source>
        <dbReference type="Proteomes" id="UP001412239"/>
    </source>
</evidence>
<feature type="region of interest" description="Disordered" evidence="1">
    <location>
        <begin position="1"/>
        <end position="102"/>
    </location>
</feature>
<sequence length="429" mass="48542">MSNYTEERMSSTTRAEIAQELIDVVDAVPDVGEAGPSHEEKKGSKHDSRDSSTLKEEAEKPLPREPTEESSRSQVKESANTSNGSEESRSRKESNSNQQPCFESRLRREDIVAMCPWTEYEMSITDLDHCFNQIRTLPSLIDRLKELSEENEKLRALQDDMLSGIDRFHPAPDSAIVEKVAGLRGLIRIFSKMYARQLKSIKEGPSVRDRLKGRTLTALIDDSIWEDSRNVVLLAESVIWKKIIDDVFWSPFQIFGERLEDTWKAIFDEDGKESADPYPFASEQSEKWRNATVLHLTSKANKNPEKASAVATTILEQLEDRLSSILGINMLKALDRESLRKIVIDSCEFAALLGQQRCRLRFYTPEAGIHFDTSDNRQKLEAIGSDEIQFGKVAFVSAPELRKWGNGYGQNLEELDVIAGARVKVVELS</sequence>
<dbReference type="EMBL" id="LN890947">
    <property type="protein sequence ID" value="CUS15453.1"/>
    <property type="molecule type" value="Genomic_DNA"/>
</dbReference>
<organism evidence="2 3">
    <name type="scientific">Tuber aestivum</name>
    <name type="common">summer truffle</name>
    <dbReference type="NCBI Taxonomy" id="59557"/>
    <lineage>
        <taxon>Eukaryota</taxon>
        <taxon>Fungi</taxon>
        <taxon>Dikarya</taxon>
        <taxon>Ascomycota</taxon>
        <taxon>Pezizomycotina</taxon>
        <taxon>Pezizomycetes</taxon>
        <taxon>Pezizales</taxon>
        <taxon>Tuberaceae</taxon>
        <taxon>Tuber</taxon>
    </lineage>
</organism>
<reference evidence="2" key="1">
    <citation type="submission" date="2015-10" db="EMBL/GenBank/DDBJ databases">
        <authorList>
            <person name="Regsiter A."/>
            <person name="william w."/>
        </authorList>
    </citation>
    <scope>NUCLEOTIDE SEQUENCE</scope>
    <source>
        <strain evidence="2">Montdore</strain>
    </source>
</reference>
<protein>
    <submittedName>
        <fullName evidence="2">Uncharacterized protein</fullName>
    </submittedName>
</protein>
<dbReference type="Proteomes" id="UP001412239">
    <property type="component" value="Unassembled WGS sequence"/>
</dbReference>
<dbReference type="AlphaFoldDB" id="A0A292Q9P1"/>
<accession>A0A292Q9P1</accession>
<name>A0A292Q9P1_9PEZI</name>
<evidence type="ECO:0000256" key="1">
    <source>
        <dbReference type="SAM" id="MobiDB-lite"/>
    </source>
</evidence>
<gene>
    <name evidence="2" type="ORF">GSTUAT00000504001</name>
</gene>